<evidence type="ECO:0000313" key="3">
    <source>
        <dbReference type="Proteomes" id="UP000006906"/>
    </source>
</evidence>
<evidence type="ECO:0000313" key="2">
    <source>
        <dbReference type="EMBL" id="PNW84467.1"/>
    </source>
</evidence>
<sequence>MALFPATGAWAAAPELAQPARQPTQSSVSACATGNATCYRATEHVQLVTSPAGDVADYELESAAVTTTGSWRHHDDRFPLRPPGCHGGDKRTRSPELTAALTNQRPRYAYLDCCTDTSALHGQPPSVPHASQQSGLVQTGSGSTVSTSQRSFNAQPWAPLGASTSPVAAATPPALALQLCPQPAVFAQLGPEEYLLCAARSMQLDLDSTARLALHIWQRCSGMVTILQSIRTVDLKPRGGRCTACPGAPCCPQQSACHCAACTGGALPQAGAATSIYDSSTSQLLVPTRPARLSISGSPSDGGSFSGAASLPRACATACLWLAVKLEEDRRTAPPVRVLAAVSRTSASELASLELRILQWLEWAPCRGYLP</sequence>
<dbReference type="AlphaFoldDB" id="A8J313"/>
<dbReference type="PaxDb" id="3055-EDP01404"/>
<dbReference type="HOGENOM" id="CLU_746717_0_0_1"/>
<dbReference type="Proteomes" id="UP000006906">
    <property type="component" value="Chromosome 3"/>
</dbReference>
<dbReference type="SUPFAM" id="SSF47954">
    <property type="entry name" value="Cyclin-like"/>
    <property type="match status" value="1"/>
</dbReference>
<dbReference type="RefSeq" id="XP_001695617.1">
    <property type="nucleotide sequence ID" value="XM_001695565.2"/>
</dbReference>
<feature type="region of interest" description="Disordered" evidence="1">
    <location>
        <begin position="121"/>
        <end position="151"/>
    </location>
</feature>
<evidence type="ECO:0000256" key="1">
    <source>
        <dbReference type="SAM" id="MobiDB-lite"/>
    </source>
</evidence>
<proteinExistence type="predicted"/>
<organism evidence="2 3">
    <name type="scientific">Chlamydomonas reinhardtii</name>
    <name type="common">Chlamydomonas smithii</name>
    <dbReference type="NCBI Taxonomy" id="3055"/>
    <lineage>
        <taxon>Eukaryota</taxon>
        <taxon>Viridiplantae</taxon>
        <taxon>Chlorophyta</taxon>
        <taxon>core chlorophytes</taxon>
        <taxon>Chlorophyceae</taxon>
        <taxon>CS clade</taxon>
        <taxon>Chlamydomonadales</taxon>
        <taxon>Chlamydomonadaceae</taxon>
        <taxon>Chlamydomonas</taxon>
    </lineage>
</organism>
<feature type="region of interest" description="Disordered" evidence="1">
    <location>
        <begin position="74"/>
        <end position="94"/>
    </location>
</feature>
<feature type="compositionally biased region" description="Low complexity" evidence="1">
    <location>
        <begin position="131"/>
        <end position="149"/>
    </location>
</feature>
<protein>
    <submittedName>
        <fullName evidence="2">Uncharacterized protein</fullName>
    </submittedName>
</protein>
<dbReference type="Gramene" id="PNW84467">
    <property type="protein sequence ID" value="PNW84467"/>
    <property type="gene ID" value="CHLRE_03g145467v5"/>
</dbReference>
<keyword evidence="3" id="KW-1185">Reference proteome</keyword>
<dbReference type="KEGG" id="cre:CHLRE_03g145467v5"/>
<dbReference type="InParanoid" id="A8J313"/>
<accession>A8J313</accession>
<reference evidence="2 3" key="1">
    <citation type="journal article" date="2007" name="Science">
        <title>The Chlamydomonas genome reveals the evolution of key animal and plant functions.</title>
        <authorList>
            <person name="Merchant S.S."/>
            <person name="Prochnik S.E."/>
            <person name="Vallon O."/>
            <person name="Harris E.H."/>
            <person name="Karpowicz S.J."/>
            <person name="Witman G.B."/>
            <person name="Terry A."/>
            <person name="Salamov A."/>
            <person name="Fritz-Laylin L.K."/>
            <person name="Marechal-Drouard L."/>
            <person name="Marshall W.F."/>
            <person name="Qu L.H."/>
            <person name="Nelson D.R."/>
            <person name="Sanderfoot A.A."/>
            <person name="Spalding M.H."/>
            <person name="Kapitonov V.V."/>
            <person name="Ren Q."/>
            <person name="Ferris P."/>
            <person name="Lindquist E."/>
            <person name="Shapiro H."/>
            <person name="Lucas S.M."/>
            <person name="Grimwood J."/>
            <person name="Schmutz J."/>
            <person name="Cardol P."/>
            <person name="Cerutti H."/>
            <person name="Chanfreau G."/>
            <person name="Chen C.L."/>
            <person name="Cognat V."/>
            <person name="Croft M.T."/>
            <person name="Dent R."/>
            <person name="Dutcher S."/>
            <person name="Fernandez E."/>
            <person name="Fukuzawa H."/>
            <person name="Gonzalez-Ballester D."/>
            <person name="Gonzalez-Halphen D."/>
            <person name="Hallmann A."/>
            <person name="Hanikenne M."/>
            <person name="Hippler M."/>
            <person name="Inwood W."/>
            <person name="Jabbari K."/>
            <person name="Kalanon M."/>
            <person name="Kuras R."/>
            <person name="Lefebvre P.A."/>
            <person name="Lemaire S.D."/>
            <person name="Lobanov A.V."/>
            <person name="Lohr M."/>
            <person name="Manuell A."/>
            <person name="Meier I."/>
            <person name="Mets L."/>
            <person name="Mittag M."/>
            <person name="Mittelmeier T."/>
            <person name="Moroney J.V."/>
            <person name="Moseley J."/>
            <person name="Napoli C."/>
            <person name="Nedelcu A.M."/>
            <person name="Niyogi K."/>
            <person name="Novoselov S.V."/>
            <person name="Paulsen I.T."/>
            <person name="Pazour G."/>
            <person name="Purton S."/>
            <person name="Ral J.P."/>
            <person name="Riano-Pachon D.M."/>
            <person name="Riekhof W."/>
            <person name="Rymarquis L."/>
            <person name="Schroda M."/>
            <person name="Stern D."/>
            <person name="Umen J."/>
            <person name="Willows R."/>
            <person name="Wilson N."/>
            <person name="Zimmer S.L."/>
            <person name="Allmer J."/>
            <person name="Balk J."/>
            <person name="Bisova K."/>
            <person name="Chen C.J."/>
            <person name="Elias M."/>
            <person name="Gendler K."/>
            <person name="Hauser C."/>
            <person name="Lamb M.R."/>
            <person name="Ledford H."/>
            <person name="Long J.C."/>
            <person name="Minagawa J."/>
            <person name="Page M.D."/>
            <person name="Pan J."/>
            <person name="Pootakham W."/>
            <person name="Roje S."/>
            <person name="Rose A."/>
            <person name="Stahlberg E."/>
            <person name="Terauchi A.M."/>
            <person name="Yang P."/>
            <person name="Ball S."/>
            <person name="Bowler C."/>
            <person name="Dieckmann C.L."/>
            <person name="Gladyshev V.N."/>
            <person name="Green P."/>
            <person name="Jorgensen R."/>
            <person name="Mayfield S."/>
            <person name="Mueller-Roeber B."/>
            <person name="Rajamani S."/>
            <person name="Sayre R.T."/>
            <person name="Brokstein P."/>
            <person name="Dubchak I."/>
            <person name="Goodstein D."/>
            <person name="Hornick L."/>
            <person name="Huang Y.W."/>
            <person name="Jhaveri J."/>
            <person name="Luo Y."/>
            <person name="Martinez D."/>
            <person name="Ngau W.C."/>
            <person name="Otillar B."/>
            <person name="Poliakov A."/>
            <person name="Porter A."/>
            <person name="Szajkowski L."/>
            <person name="Werner G."/>
            <person name="Zhou K."/>
            <person name="Grigoriev I.V."/>
            <person name="Rokhsar D.S."/>
            <person name="Grossman A.R."/>
        </authorList>
    </citation>
    <scope>NUCLEOTIDE SEQUENCE [LARGE SCALE GENOMIC DNA]</scope>
    <source>
        <strain evidence="3">CC-503</strain>
    </source>
</reference>
<dbReference type="GeneID" id="5721261"/>
<dbReference type="OrthoDB" id="549744at2759"/>
<name>A8J313_CHLRE</name>
<gene>
    <name evidence="2" type="ORF">CHLRE_03g145467v5</name>
</gene>
<dbReference type="EMBL" id="CM008964">
    <property type="protein sequence ID" value="PNW84467.1"/>
    <property type="molecule type" value="Genomic_DNA"/>
</dbReference>
<dbReference type="InterPro" id="IPR036915">
    <property type="entry name" value="Cyclin-like_sf"/>
</dbReference>